<keyword evidence="2" id="KW-1185">Reference proteome</keyword>
<gene>
    <name evidence="1" type="ORF">NLG97_g9931</name>
</gene>
<evidence type="ECO:0000313" key="1">
    <source>
        <dbReference type="EMBL" id="KAJ3474240.1"/>
    </source>
</evidence>
<evidence type="ECO:0000313" key="2">
    <source>
        <dbReference type="Proteomes" id="UP001148737"/>
    </source>
</evidence>
<accession>A0ACC1QEL7</accession>
<name>A0ACC1QEL7_9HYPO</name>
<comment type="caution">
    <text evidence="1">The sequence shown here is derived from an EMBL/GenBank/DDBJ whole genome shotgun (WGS) entry which is preliminary data.</text>
</comment>
<dbReference type="Proteomes" id="UP001148737">
    <property type="component" value="Unassembled WGS sequence"/>
</dbReference>
<dbReference type="EMBL" id="JANAKD010002234">
    <property type="protein sequence ID" value="KAJ3474240.1"/>
    <property type="molecule type" value="Genomic_DNA"/>
</dbReference>
<protein>
    <submittedName>
        <fullName evidence="1">Uncharacterized protein</fullName>
    </submittedName>
</protein>
<reference evidence="1" key="1">
    <citation type="submission" date="2022-07" db="EMBL/GenBank/DDBJ databases">
        <title>Genome Sequence of Lecanicillium saksenae.</title>
        <authorList>
            <person name="Buettner E."/>
        </authorList>
    </citation>
    <scope>NUCLEOTIDE SEQUENCE</scope>
    <source>
        <strain evidence="1">VT-O1</strain>
    </source>
</reference>
<sequence>MSSAIFKFIANAVLRLTRLLSEIFLSTCAGQDNHSAAAAAADSEGSEAEQESNKYVTLMPPPPSGLYATLLTPQSSTSSPSENLAGLSLSMSRETGDSIPQDDSMSALRSKIHQINSLQTEQATKAKLIHEVLLQGYRASRPHMETPSPGRELPPGAASAQRRTSAPGSRKPPKSCQNGVGESAAVGEGQLTEADLSPTYAPVAASNVHPPLGCAHYERNVKLQCPTCTRCLQDLRPLW</sequence>
<organism evidence="1 2">
    <name type="scientific">Lecanicillium saksenae</name>
    <dbReference type="NCBI Taxonomy" id="468837"/>
    <lineage>
        <taxon>Eukaryota</taxon>
        <taxon>Fungi</taxon>
        <taxon>Dikarya</taxon>
        <taxon>Ascomycota</taxon>
        <taxon>Pezizomycotina</taxon>
        <taxon>Sordariomycetes</taxon>
        <taxon>Hypocreomycetidae</taxon>
        <taxon>Hypocreales</taxon>
        <taxon>Cordycipitaceae</taxon>
        <taxon>Lecanicillium</taxon>
    </lineage>
</organism>
<proteinExistence type="predicted"/>